<proteinExistence type="predicted"/>
<accession>A0A6C0JM68</accession>
<name>A0A6C0JM68_9ZZZZ</name>
<organism evidence="1">
    <name type="scientific">viral metagenome</name>
    <dbReference type="NCBI Taxonomy" id="1070528"/>
    <lineage>
        <taxon>unclassified sequences</taxon>
        <taxon>metagenomes</taxon>
        <taxon>organismal metagenomes</taxon>
    </lineage>
</organism>
<evidence type="ECO:0000313" key="1">
    <source>
        <dbReference type="EMBL" id="QHU06453.1"/>
    </source>
</evidence>
<dbReference type="EMBL" id="MN740656">
    <property type="protein sequence ID" value="QHU06453.1"/>
    <property type="molecule type" value="Genomic_DNA"/>
</dbReference>
<reference evidence="1" key="1">
    <citation type="journal article" date="2020" name="Nature">
        <title>Giant virus diversity and host interactions through global metagenomics.</title>
        <authorList>
            <person name="Schulz F."/>
            <person name="Roux S."/>
            <person name="Paez-Espino D."/>
            <person name="Jungbluth S."/>
            <person name="Walsh D.A."/>
            <person name="Denef V.J."/>
            <person name="McMahon K.D."/>
            <person name="Konstantinidis K.T."/>
            <person name="Eloe-Fadrosh E.A."/>
            <person name="Kyrpides N.C."/>
            <person name="Woyke T."/>
        </authorList>
    </citation>
    <scope>NUCLEOTIDE SEQUENCE</scope>
    <source>
        <strain evidence="1">GVMAG-S-1035315-10</strain>
    </source>
</reference>
<protein>
    <submittedName>
        <fullName evidence="1">Uncharacterized protein</fullName>
    </submittedName>
</protein>
<sequence length="88" mass="9315">MKYLVLGILSVIILYILINRGLCEHLTPGPPTLLTLQNDTVDLDSRLTSLKAEFDKMAAQAKQGADASASARAQIGLLKTSPAAPSPP</sequence>
<dbReference type="AlphaFoldDB" id="A0A6C0JM68"/>